<evidence type="ECO:0008006" key="3">
    <source>
        <dbReference type="Google" id="ProtNLM"/>
    </source>
</evidence>
<reference evidence="1" key="1">
    <citation type="submission" date="2021-07" db="EMBL/GenBank/DDBJ databases">
        <authorList>
            <person name="Branca A.L. A."/>
        </authorList>
    </citation>
    <scope>NUCLEOTIDE SEQUENCE</scope>
</reference>
<organism evidence="1 2">
    <name type="scientific">Penicillium olsonii</name>
    <dbReference type="NCBI Taxonomy" id="99116"/>
    <lineage>
        <taxon>Eukaryota</taxon>
        <taxon>Fungi</taxon>
        <taxon>Dikarya</taxon>
        <taxon>Ascomycota</taxon>
        <taxon>Pezizomycotina</taxon>
        <taxon>Eurotiomycetes</taxon>
        <taxon>Eurotiomycetidae</taxon>
        <taxon>Eurotiales</taxon>
        <taxon>Aspergillaceae</taxon>
        <taxon>Penicillium</taxon>
    </lineage>
</organism>
<dbReference type="Proteomes" id="UP001153618">
    <property type="component" value="Unassembled WGS sequence"/>
</dbReference>
<dbReference type="OrthoDB" id="6105938at2759"/>
<name>A0A9W4MST6_PENOL</name>
<dbReference type="AlphaFoldDB" id="A0A9W4MST6"/>
<proteinExistence type="predicted"/>
<accession>A0A9W4MST6</accession>
<keyword evidence="2" id="KW-1185">Reference proteome</keyword>
<protein>
    <recommendedName>
        <fullName evidence="3">C2H2-type domain-containing protein</fullName>
    </recommendedName>
</protein>
<evidence type="ECO:0000313" key="1">
    <source>
        <dbReference type="EMBL" id="CAG8116611.1"/>
    </source>
</evidence>
<gene>
    <name evidence="1" type="ORF">POLS_LOCUS5111</name>
</gene>
<comment type="caution">
    <text evidence="1">The sequence shown here is derived from an EMBL/GenBank/DDBJ whole genome shotgun (WGS) entry which is preliminary data.</text>
</comment>
<evidence type="ECO:0000313" key="2">
    <source>
        <dbReference type="Proteomes" id="UP001153618"/>
    </source>
</evidence>
<dbReference type="EMBL" id="CAJVOS010000027">
    <property type="protein sequence ID" value="CAG8116611.1"/>
    <property type="molecule type" value="Genomic_DNA"/>
</dbReference>
<sequence>MPETLSEPPSQPQSQVEGGLPKYECWFCDTEWEGFSALLAHMETGKCVMRNKIHDLAFESPEYGFYGNRRTDKFAFFCFECKVQFTQISGLFYHVERTAACSYLLQDDQCLGCLRDFYIEYYDCPGTDSMGY</sequence>